<sequence length="187" mass="20356">MWLALDADGVLQEGSHLGQLLPEASVSIPIAELEEPFLTSPGFAAEVEKWSASNGVGEFAKLIASRHCAVKVDAGIIEEVGRWRRRFDGVILATNQVEERLASMMGSYSRDFFDVVVASCNVGYAKPDPSYFAALCHAVQSPPSSVAFIDDRARNVLAAAESGLVARRFPRMAGRLEMRRLIESIMA</sequence>
<dbReference type="Proteomes" id="UP000558997">
    <property type="component" value="Unassembled WGS sequence"/>
</dbReference>
<evidence type="ECO:0000313" key="1">
    <source>
        <dbReference type="EMBL" id="MBB5979886.1"/>
    </source>
</evidence>
<dbReference type="NCBIfam" id="TIGR01509">
    <property type="entry name" value="HAD-SF-IA-v3"/>
    <property type="match status" value="1"/>
</dbReference>
<dbReference type="Gene3D" id="1.10.150.240">
    <property type="entry name" value="Putative phosphatase, domain 2"/>
    <property type="match status" value="1"/>
</dbReference>
<dbReference type="InterPro" id="IPR006439">
    <property type="entry name" value="HAD-SF_hydro_IA"/>
</dbReference>
<dbReference type="Pfam" id="PF00702">
    <property type="entry name" value="Hydrolase"/>
    <property type="match status" value="1"/>
</dbReference>
<dbReference type="AlphaFoldDB" id="A0A841DT14"/>
<dbReference type="InterPro" id="IPR023214">
    <property type="entry name" value="HAD_sf"/>
</dbReference>
<dbReference type="InterPro" id="IPR023198">
    <property type="entry name" value="PGP-like_dom2"/>
</dbReference>
<dbReference type="PANTHER" id="PTHR43611:SF3">
    <property type="entry name" value="FLAVIN MONONUCLEOTIDE HYDROLASE 1, CHLOROPLATIC"/>
    <property type="match status" value="1"/>
</dbReference>
<dbReference type="PANTHER" id="PTHR43611">
    <property type="entry name" value="ALPHA-D-GLUCOSE 1-PHOSPHATE PHOSPHATASE"/>
    <property type="match status" value="1"/>
</dbReference>
<gene>
    <name evidence="1" type="ORF">HDA44_003227</name>
</gene>
<dbReference type="SUPFAM" id="SSF56784">
    <property type="entry name" value="HAD-like"/>
    <property type="match status" value="1"/>
</dbReference>
<dbReference type="Gene3D" id="3.40.50.1000">
    <property type="entry name" value="HAD superfamily/HAD-like"/>
    <property type="match status" value="1"/>
</dbReference>
<dbReference type="InterPro" id="IPR036412">
    <property type="entry name" value="HAD-like_sf"/>
</dbReference>
<protein>
    <submittedName>
        <fullName evidence="1">FMN phosphatase YigB (HAD superfamily)</fullName>
    </submittedName>
</protein>
<evidence type="ECO:0000313" key="2">
    <source>
        <dbReference type="Proteomes" id="UP000558997"/>
    </source>
</evidence>
<keyword evidence="2" id="KW-1185">Reference proteome</keyword>
<dbReference type="EMBL" id="JACHNF010000001">
    <property type="protein sequence ID" value="MBB5979886.1"/>
    <property type="molecule type" value="Genomic_DNA"/>
</dbReference>
<accession>A0A841DT14</accession>
<dbReference type="RefSeq" id="WP_337906039.1">
    <property type="nucleotide sequence ID" value="NZ_BAAAVN010000006.1"/>
</dbReference>
<organism evidence="1 2">
    <name type="scientific">Kribbella solani</name>
    <dbReference type="NCBI Taxonomy" id="236067"/>
    <lineage>
        <taxon>Bacteria</taxon>
        <taxon>Bacillati</taxon>
        <taxon>Actinomycetota</taxon>
        <taxon>Actinomycetes</taxon>
        <taxon>Propionibacteriales</taxon>
        <taxon>Kribbellaceae</taxon>
        <taxon>Kribbella</taxon>
    </lineage>
</organism>
<reference evidence="1 2" key="1">
    <citation type="submission" date="2020-08" db="EMBL/GenBank/DDBJ databases">
        <title>Sequencing the genomes of 1000 actinobacteria strains.</title>
        <authorList>
            <person name="Klenk H.-P."/>
        </authorList>
    </citation>
    <scope>NUCLEOTIDE SEQUENCE [LARGE SCALE GENOMIC DNA]</scope>
    <source>
        <strain evidence="1 2">DSM 17294</strain>
    </source>
</reference>
<name>A0A841DT14_9ACTN</name>
<comment type="caution">
    <text evidence="1">The sequence shown here is derived from an EMBL/GenBank/DDBJ whole genome shotgun (WGS) entry which is preliminary data.</text>
</comment>
<proteinExistence type="predicted"/>